<dbReference type="Proteomes" id="UP000095282">
    <property type="component" value="Unplaced"/>
</dbReference>
<accession>A0A1I7TEE6</accession>
<proteinExistence type="predicted"/>
<feature type="compositionally biased region" description="Basic and acidic residues" evidence="1">
    <location>
        <begin position="435"/>
        <end position="446"/>
    </location>
</feature>
<feature type="compositionally biased region" description="Low complexity" evidence="1">
    <location>
        <begin position="11"/>
        <end position="29"/>
    </location>
</feature>
<organism evidence="2 3">
    <name type="scientific">Caenorhabditis tropicalis</name>
    <dbReference type="NCBI Taxonomy" id="1561998"/>
    <lineage>
        <taxon>Eukaryota</taxon>
        <taxon>Metazoa</taxon>
        <taxon>Ecdysozoa</taxon>
        <taxon>Nematoda</taxon>
        <taxon>Chromadorea</taxon>
        <taxon>Rhabditida</taxon>
        <taxon>Rhabditina</taxon>
        <taxon>Rhabditomorpha</taxon>
        <taxon>Rhabditoidea</taxon>
        <taxon>Rhabditidae</taxon>
        <taxon>Peloderinae</taxon>
        <taxon>Caenorhabditis</taxon>
    </lineage>
</organism>
<feature type="compositionally biased region" description="Polar residues" evidence="1">
    <location>
        <begin position="48"/>
        <end position="59"/>
    </location>
</feature>
<feature type="compositionally biased region" description="Polar residues" evidence="1">
    <location>
        <begin position="389"/>
        <end position="425"/>
    </location>
</feature>
<feature type="region of interest" description="Disordered" evidence="1">
    <location>
        <begin position="1"/>
        <end position="99"/>
    </location>
</feature>
<dbReference type="WBParaSite" id="Csp11.Scaffold591.g5127.t1">
    <property type="protein sequence ID" value="Csp11.Scaffold591.g5127.t1"/>
    <property type="gene ID" value="Csp11.Scaffold591.g5127"/>
</dbReference>
<keyword evidence="2" id="KW-1185">Reference proteome</keyword>
<sequence>MSGSKLRVEPQQFSSTSDSGTSDTRTQSDPKSSLIKNKPATGGKPSKNEASVISDQLYTVNHERATRMKPKREMDTRGVQSTSAREEKGVQTEMSDIEEKQNDGNKILQLFPEFSAPYIIEILTWIRTQHNLQRMSTMHPPFNPNFGMLGIGNLNFPTNSVNFPVYPGPWNNEQMPIGNSHPTTSLLPLMNIFTASYQQMIHENYGNKDSEIISELKFSVQAMAQAQASDIHSKINQFNTAHLMDPVGRNFEGTSSANHAANRSYNPTGFVSVPAEVQDVIVIDDSPSESTISTPERSGNFTFSDSTVRNEVEINIASSSQIMKQRPVHDVGAAPRNTSKTTGEQLIRKENNSHEEGSVSHVSKVSRQSENKTGEKKMVSREKKKKQETPTISNVSLDVGSINESPLSSNSNLKRTLSPSTSVSPTKKRNSNDSAKVDSTDPKLRIDMLGQLPMEPRRQKGMPRRRFSPPWY</sequence>
<name>A0A1I7TEE6_9PELO</name>
<evidence type="ECO:0000313" key="2">
    <source>
        <dbReference type="Proteomes" id="UP000095282"/>
    </source>
</evidence>
<feature type="region of interest" description="Disordered" evidence="1">
    <location>
        <begin position="318"/>
        <end position="472"/>
    </location>
</feature>
<evidence type="ECO:0000313" key="3">
    <source>
        <dbReference type="WBParaSite" id="Csp11.Scaffold591.g5127.t1"/>
    </source>
</evidence>
<feature type="compositionally biased region" description="Basic residues" evidence="1">
    <location>
        <begin position="459"/>
        <end position="472"/>
    </location>
</feature>
<reference evidence="3" key="1">
    <citation type="submission" date="2016-11" db="UniProtKB">
        <authorList>
            <consortium name="WormBaseParasite"/>
        </authorList>
    </citation>
    <scope>IDENTIFICATION</scope>
</reference>
<evidence type="ECO:0000256" key="1">
    <source>
        <dbReference type="SAM" id="MobiDB-lite"/>
    </source>
</evidence>
<feature type="compositionally biased region" description="Basic and acidic residues" evidence="1">
    <location>
        <begin position="367"/>
        <end position="388"/>
    </location>
</feature>
<feature type="compositionally biased region" description="Basic and acidic residues" evidence="1">
    <location>
        <begin position="346"/>
        <end position="358"/>
    </location>
</feature>
<protein>
    <submittedName>
        <fullName evidence="3">Uncharacterized protein</fullName>
    </submittedName>
</protein>
<feature type="compositionally biased region" description="Basic and acidic residues" evidence="1">
    <location>
        <begin position="61"/>
        <end position="76"/>
    </location>
</feature>
<dbReference type="AlphaFoldDB" id="A0A1I7TEE6"/>